<evidence type="ECO:0000256" key="1">
    <source>
        <dbReference type="ARBA" id="ARBA00004496"/>
    </source>
</evidence>
<dbReference type="InterPro" id="IPR024372">
    <property type="entry name" value="Ecm29_N"/>
</dbReference>
<dbReference type="Pfam" id="PF24492">
    <property type="entry name" value="HEAT_ECM29"/>
    <property type="match status" value="1"/>
</dbReference>
<dbReference type="InterPro" id="IPR016024">
    <property type="entry name" value="ARM-type_fold"/>
</dbReference>
<comment type="caution">
    <text evidence="7">The sequence shown here is derived from an EMBL/GenBank/DDBJ whole genome shotgun (WGS) entry which is preliminary data.</text>
</comment>
<gene>
    <name evidence="7" type="ORF">CBOVIS_LOCUS5945</name>
</gene>
<dbReference type="Gene3D" id="1.25.10.10">
    <property type="entry name" value="Leucine-rich Repeat Variant"/>
    <property type="match status" value="3"/>
</dbReference>
<dbReference type="GO" id="GO:0043248">
    <property type="term" value="P:proteasome assembly"/>
    <property type="evidence" value="ECO:0007669"/>
    <property type="project" value="InterPro"/>
</dbReference>
<name>A0A8S1EI58_9PELO</name>
<dbReference type="PANTHER" id="PTHR23346:SF19">
    <property type="entry name" value="PROTEASOME ADAPTER AND SCAFFOLD PROTEIN ECM29"/>
    <property type="match status" value="1"/>
</dbReference>
<dbReference type="GO" id="GO:0060090">
    <property type="term" value="F:molecular adaptor activity"/>
    <property type="evidence" value="ECO:0007669"/>
    <property type="project" value="InterPro"/>
</dbReference>
<dbReference type="GO" id="GO:0005737">
    <property type="term" value="C:cytoplasm"/>
    <property type="evidence" value="ECO:0007669"/>
    <property type="project" value="UniProtKB-SubCell"/>
</dbReference>
<keyword evidence="2" id="KW-0963">Cytoplasm</keyword>
<dbReference type="InterPro" id="IPR000357">
    <property type="entry name" value="HEAT"/>
</dbReference>
<feature type="domain" description="Proteasome adapter and scaffold protein ECM29 HEAT-repeat" evidence="6">
    <location>
        <begin position="1277"/>
        <end position="1438"/>
    </location>
</feature>
<dbReference type="GO" id="GO:0005634">
    <property type="term" value="C:nucleus"/>
    <property type="evidence" value="ECO:0007669"/>
    <property type="project" value="TreeGrafter"/>
</dbReference>
<evidence type="ECO:0000259" key="5">
    <source>
        <dbReference type="Pfam" id="PF13001"/>
    </source>
</evidence>
<reference evidence="7 8" key="1">
    <citation type="submission" date="2020-04" db="EMBL/GenBank/DDBJ databases">
        <authorList>
            <person name="Laetsch R D."/>
            <person name="Stevens L."/>
            <person name="Kumar S."/>
            <person name="Blaxter L. M."/>
        </authorList>
    </citation>
    <scope>NUCLEOTIDE SEQUENCE [LARGE SCALE GENOMIC DNA]</scope>
</reference>
<dbReference type="OrthoDB" id="16066at2759"/>
<dbReference type="InterPro" id="IPR055443">
    <property type="entry name" value="HEAT_ECM29"/>
</dbReference>
<keyword evidence="3" id="KW-0677">Repeat</keyword>
<evidence type="ECO:0000313" key="7">
    <source>
        <dbReference type="EMBL" id="CAB3403478.1"/>
    </source>
</evidence>
<dbReference type="Proteomes" id="UP000494206">
    <property type="component" value="Unassembled WGS sequence"/>
</dbReference>
<proteinExistence type="predicted"/>
<dbReference type="Pfam" id="PF02985">
    <property type="entry name" value="HEAT"/>
    <property type="match status" value="1"/>
</dbReference>
<evidence type="ECO:0000256" key="2">
    <source>
        <dbReference type="ARBA" id="ARBA00022490"/>
    </source>
</evidence>
<accession>A0A8S1EI58</accession>
<evidence type="ECO:0000313" key="8">
    <source>
        <dbReference type="Proteomes" id="UP000494206"/>
    </source>
</evidence>
<organism evidence="7 8">
    <name type="scientific">Caenorhabditis bovis</name>
    <dbReference type="NCBI Taxonomy" id="2654633"/>
    <lineage>
        <taxon>Eukaryota</taxon>
        <taxon>Metazoa</taxon>
        <taxon>Ecdysozoa</taxon>
        <taxon>Nematoda</taxon>
        <taxon>Chromadorea</taxon>
        <taxon>Rhabditida</taxon>
        <taxon>Rhabditina</taxon>
        <taxon>Rhabditomorpha</taxon>
        <taxon>Rhabditoidea</taxon>
        <taxon>Rhabditidae</taxon>
        <taxon>Peloderinae</taxon>
        <taxon>Caenorhabditis</taxon>
    </lineage>
</organism>
<dbReference type="SUPFAM" id="SSF48371">
    <property type="entry name" value="ARM repeat"/>
    <property type="match status" value="2"/>
</dbReference>
<keyword evidence="4" id="KW-0647">Proteasome</keyword>
<dbReference type="GO" id="GO:0000502">
    <property type="term" value="C:proteasome complex"/>
    <property type="evidence" value="ECO:0007669"/>
    <property type="project" value="UniProtKB-KW"/>
</dbReference>
<dbReference type="EMBL" id="CADEPM010000003">
    <property type="protein sequence ID" value="CAB3403478.1"/>
    <property type="molecule type" value="Genomic_DNA"/>
</dbReference>
<evidence type="ECO:0000256" key="3">
    <source>
        <dbReference type="ARBA" id="ARBA00022737"/>
    </source>
</evidence>
<dbReference type="InterPro" id="IPR011989">
    <property type="entry name" value="ARM-like"/>
</dbReference>
<keyword evidence="8" id="KW-1185">Reference proteome</keyword>
<feature type="domain" description="Proteasome component Ecm29 N-terminal" evidence="5">
    <location>
        <begin position="27"/>
        <end position="517"/>
    </location>
</feature>
<sequence length="1810" mass="205385">MDTSGPSQTPVVAASQNTLDLSNQENIERLFLRLLGCDNDEKLQKFTDNHLCDILDYAGKNPNNASKFMEILTHYNKVVRNNAAIIFPCERLLQLFESENSVAKNFSHIYLKLARDRTPLEQQLKMLPNFINVLQAKCEQENYDFGMDFFYLCYPALKHLSTIQHDQFPLAQYQMRKAAQCGLETAFRRIFAFPTPQYSMIQENLRNIRDKQPIVCPGMSVEEYKLTAEKIFNSDDVNVAEVKTVAVKLIGLGFFFDSIAFPLLTLAAASNNDGVMQHAETLLKRIETSKLIENHTILMKLYAIYLGDGEPENGSQKIRQAGTVAMKRRVLPLLVKSESAPYKFPNNLKIILDGLRCNDTVIQREILNFIACVVNSMTPQALQTIPHPLFKRLQQFLKEKRYKNDNIQSLVYHCLGCLGRIAPWIVPQKMDFIEELIDSIPYDSRDIGYAKVDCLVRWRDAFSVLDSSAKSMEVRKRFKRLIEKLVVHPRRRCRALLIKFIETALFDENIDVTWVLIKCMTDDERDEGRKEAMRLLDMTLVHKKLSLTATIDELWQHLRVDIEKENGEELILQEGTFPAAMHQASAQFLYALAETITLDDPADLNVDEDDLLWTFVSPKMIRMIREFVDVPRLLKALKIALHAIQNSNDAHLYRVATCFAISYCGLDGITPMSVLFPQTIYHSLARVRDNPRSMSAYYASYLITILIGENEELRSGLYGPSLQELMTKDIPGLCWTCATLVTPVRIGGVEITAYQRKWHLDALDVAKILIALADQGYQRQSSTLETSLGALGFILRYNLIDVPFKDEIREVCEKIAVSRKDGIPAKGREFAVNCIAWLVKDSSATEYQDALESLFRIGEGPPQLELQIIVGEAIVDAILGKFALSRRNYFTMCETDMQLEKVICDPNELQVIQSRITECFMRIVNEKIASLNPHLRRSAFTWLLIMTEKFIKVRAAALDDDAFLATLQNAFAEGLTEEHEFTQDIASKGMGMIYQTASDALRKQLVQTLMKALTEGNVSTRKVQGDTQVFAPGQLGTSPNGDNLTTYKEICSMATDMNQPDLIYKFMALAKHNSVWNAKKGAAFGFSAIMVQAKEEMQQYLPQLIPKLYRYLYDPDVKVQSAMRSIWDIVTRNRRVTNGMGVVDQYADPIARELLPALTDKEWRVRESACLALADLFKGRDTEEMRENIPLYLRSVLRVRDDVKESVRRAADRAAETIRREILSIATAADEEATSEFLEVVIPPIVEEGILRASVNTNKNFCLRLLLDLARFSGKYLRPYLPSVIPILLDMFSESESGILNYAAVRATAAELEELDDARTKIAAKSSMMSEICKMIIYIDTQVLSELTPKICNQLRTSVGLSTRNGAAQFVTHLVLQAPQLMMDNRPQCDKLFQALLTGLNDRNMSIRKQFANSLSYIAKYVTPTCIEALMKKAISMLMTDDETTRVSALHIFSNLLNNCSELMEGYSCDLVPYVYMETFEQVPKGDEKARKRHQEWLDLWAQIVPSTSSAVRLYRNEIIDVALKIIAENEVWKVRAQAARMVAKTVAWNDDQMTKELQEKLLSVLIPAVSGRVWTGKEDVVEAISMTIWAGRKLNALDKETLANASSVLRRESSKRKVDYASSALRSYAKFAAAIEDTDAAEWIRYRIKDTIERLINATGASDEESGDELYGLSNMDRAIRVAGIVKHHLDALVLSFLAFREGSDASASVELYCELLRNGMVAWKAKQESLLEMSKYIDNWELRSPLDATALACSLYTLAKEMDEQQRPTVSHDANLIFLKLRDREMFEINIDGLEEGMNVEESKWKMT</sequence>
<protein>
    <submittedName>
        <fullName evidence="7">Uncharacterized protein</fullName>
    </submittedName>
</protein>
<evidence type="ECO:0000259" key="6">
    <source>
        <dbReference type="Pfam" id="PF24492"/>
    </source>
</evidence>
<comment type="subcellular location">
    <subcellularLocation>
        <location evidence="1">Cytoplasm</location>
    </subcellularLocation>
</comment>
<evidence type="ECO:0000256" key="4">
    <source>
        <dbReference type="ARBA" id="ARBA00022942"/>
    </source>
</evidence>
<dbReference type="GO" id="GO:0036503">
    <property type="term" value="P:ERAD pathway"/>
    <property type="evidence" value="ECO:0007669"/>
    <property type="project" value="TreeGrafter"/>
</dbReference>
<dbReference type="PANTHER" id="PTHR23346">
    <property type="entry name" value="TRANSLATIONAL ACTIVATOR GCN1-RELATED"/>
    <property type="match status" value="1"/>
</dbReference>
<dbReference type="Pfam" id="PF13001">
    <property type="entry name" value="ECM29_N"/>
    <property type="match status" value="1"/>
</dbReference>